<dbReference type="WBParaSite" id="ALUE_0001789901-mRNA-1">
    <property type="protein sequence ID" value="ALUE_0001789901-mRNA-1"/>
    <property type="gene ID" value="ALUE_0001789901"/>
</dbReference>
<organism evidence="1 2">
    <name type="scientific">Ascaris lumbricoides</name>
    <name type="common">Giant roundworm</name>
    <dbReference type="NCBI Taxonomy" id="6252"/>
    <lineage>
        <taxon>Eukaryota</taxon>
        <taxon>Metazoa</taxon>
        <taxon>Ecdysozoa</taxon>
        <taxon>Nematoda</taxon>
        <taxon>Chromadorea</taxon>
        <taxon>Rhabditida</taxon>
        <taxon>Spirurina</taxon>
        <taxon>Ascaridomorpha</taxon>
        <taxon>Ascaridoidea</taxon>
        <taxon>Ascarididae</taxon>
        <taxon>Ascaris</taxon>
    </lineage>
</organism>
<reference evidence="2" key="1">
    <citation type="submission" date="2017-02" db="UniProtKB">
        <authorList>
            <consortium name="WormBaseParasite"/>
        </authorList>
    </citation>
    <scope>IDENTIFICATION</scope>
</reference>
<proteinExistence type="predicted"/>
<dbReference type="AlphaFoldDB" id="A0A0M3IHK0"/>
<sequence>MEIILTKKKFFFEMHSPLHSPHSRYCSLKNPIHVGVYPF</sequence>
<evidence type="ECO:0000313" key="1">
    <source>
        <dbReference type="Proteomes" id="UP000036681"/>
    </source>
</evidence>
<keyword evidence="1" id="KW-1185">Reference proteome</keyword>
<accession>A0A0M3IHK0</accession>
<name>A0A0M3IHK0_ASCLU</name>
<evidence type="ECO:0000313" key="2">
    <source>
        <dbReference type="WBParaSite" id="ALUE_0001789901-mRNA-1"/>
    </source>
</evidence>
<dbReference type="Proteomes" id="UP000036681">
    <property type="component" value="Unplaced"/>
</dbReference>
<protein>
    <submittedName>
        <fullName evidence="2">Uncharacterized protein</fullName>
    </submittedName>
</protein>